<evidence type="ECO:0000259" key="6">
    <source>
        <dbReference type="PROSITE" id="PS50011"/>
    </source>
</evidence>
<dbReference type="GO" id="GO:0005524">
    <property type="term" value="F:ATP binding"/>
    <property type="evidence" value="ECO:0007669"/>
    <property type="project" value="UniProtKB-UniRule"/>
</dbReference>
<dbReference type="PROSITE" id="PS00108">
    <property type="entry name" value="PROTEIN_KINASE_ST"/>
    <property type="match status" value="1"/>
</dbReference>
<dbReference type="PANTHER" id="PTHR43289:SF34">
    <property type="entry name" value="SERINE_THREONINE-PROTEIN KINASE YBDM-RELATED"/>
    <property type="match status" value="1"/>
</dbReference>
<keyword evidence="8" id="KW-1185">Reference proteome</keyword>
<evidence type="ECO:0000313" key="7">
    <source>
        <dbReference type="EMBL" id="MCR2802879.1"/>
    </source>
</evidence>
<dbReference type="PANTHER" id="PTHR43289">
    <property type="entry name" value="MITOGEN-ACTIVATED PROTEIN KINASE KINASE KINASE 20-RELATED"/>
    <property type="match status" value="1"/>
</dbReference>
<comment type="caution">
    <text evidence="7">The sequence shown here is derived from an EMBL/GenBank/DDBJ whole genome shotgun (WGS) entry which is preliminary data.</text>
</comment>
<dbReference type="SMART" id="SM00220">
    <property type="entry name" value="S_TKc"/>
    <property type="match status" value="1"/>
</dbReference>
<accession>A0A9X2S734</accession>
<dbReference type="Pfam" id="PF00069">
    <property type="entry name" value="Pkinase"/>
    <property type="match status" value="1"/>
</dbReference>
<dbReference type="GO" id="GO:0004674">
    <property type="term" value="F:protein serine/threonine kinase activity"/>
    <property type="evidence" value="ECO:0007669"/>
    <property type="project" value="UniProtKB-KW"/>
</dbReference>
<dbReference type="InterPro" id="IPR008271">
    <property type="entry name" value="Ser/Thr_kinase_AS"/>
</dbReference>
<evidence type="ECO:0000256" key="5">
    <source>
        <dbReference type="PROSITE-ProRule" id="PRU10141"/>
    </source>
</evidence>
<name>A0A9X2S734_9BACL</name>
<dbReference type="Proteomes" id="UP001141950">
    <property type="component" value="Unassembled WGS sequence"/>
</dbReference>
<keyword evidence="7" id="KW-0723">Serine/threonine-protein kinase</keyword>
<reference evidence="7" key="1">
    <citation type="submission" date="2022-08" db="EMBL/GenBank/DDBJ databases">
        <title>The genomic sequence of strain Paenibacillus sp. SCIV0701.</title>
        <authorList>
            <person name="Zhao H."/>
        </authorList>
    </citation>
    <scope>NUCLEOTIDE SEQUENCE</scope>
    <source>
        <strain evidence="7">SCIV0701</strain>
    </source>
</reference>
<protein>
    <submittedName>
        <fullName evidence="7">Serine/threonine protein kinase</fullName>
    </submittedName>
</protein>
<feature type="binding site" evidence="5">
    <location>
        <position position="51"/>
    </location>
    <ligand>
        <name>ATP</name>
        <dbReference type="ChEBI" id="CHEBI:30616"/>
    </ligand>
</feature>
<dbReference type="EMBL" id="JANIPJ010000002">
    <property type="protein sequence ID" value="MCR2802879.1"/>
    <property type="molecule type" value="Genomic_DNA"/>
</dbReference>
<dbReference type="PROSITE" id="PS50011">
    <property type="entry name" value="PROTEIN_KINASE_DOM"/>
    <property type="match status" value="1"/>
</dbReference>
<dbReference type="AlphaFoldDB" id="A0A9X2S734"/>
<feature type="domain" description="Protein kinase" evidence="6">
    <location>
        <begin position="21"/>
        <end position="271"/>
    </location>
</feature>
<sequence>MEQPKSLTPTWERGTIVGDRYRVVRVIGQGGMGIVYAAEDLKLGCSLRAMKVTRTTLGDSAYSEEAVTLMGLNHPNLPLITDYFASNGTEILIMDYVEGDSLAGILRKSYAGFTFEELRQVGLQLCSALQYLHGQPSAIIHRDLKPSNVMIDRDGHVKLIDFGISRRYKEGQPNDTVQLGTIGFAAPEQQLGLQSDARTDIYGLGALLYHLATAGTKAIDGHRLNAGGRQAPVLRLPTDYPASFAPVLERMLHPTPDRRYQSMAEVEQALLAISSYGHASANQPKGWNKRVCAAEPALVSVMSVSPGAGATLLSISLAMMLGRNGYNVTAAEYIGSSPEWTELLPDKVKREAEVYDPLVAFTDRQTGRKEQNRIKWLAKHAAYVGEREQAARSFEQRLREHGQTFNVVDFSSSWQDRHALHWLKQSKHVIAVGDPFIAKWQVEAVQKLIKLGEELKANGGSLHWIANKDIRFRGRREWLSLFPEPPLAAVPLLPQEAVLNALWSGKWLNDNAVLDYRMNKPLSKILAALSASAK</sequence>
<dbReference type="SUPFAM" id="SSF56112">
    <property type="entry name" value="Protein kinase-like (PK-like)"/>
    <property type="match status" value="1"/>
</dbReference>
<dbReference type="InterPro" id="IPR017441">
    <property type="entry name" value="Protein_kinase_ATP_BS"/>
</dbReference>
<dbReference type="RefSeq" id="WP_257442712.1">
    <property type="nucleotide sequence ID" value="NZ_JANIPJ010000002.1"/>
</dbReference>
<evidence type="ECO:0000256" key="4">
    <source>
        <dbReference type="ARBA" id="ARBA00022840"/>
    </source>
</evidence>
<keyword evidence="3 7" id="KW-0418">Kinase</keyword>
<dbReference type="InterPro" id="IPR000719">
    <property type="entry name" value="Prot_kinase_dom"/>
</dbReference>
<proteinExistence type="predicted"/>
<dbReference type="Gene3D" id="3.30.200.20">
    <property type="entry name" value="Phosphorylase Kinase, domain 1"/>
    <property type="match status" value="1"/>
</dbReference>
<dbReference type="Gene3D" id="1.10.510.10">
    <property type="entry name" value="Transferase(Phosphotransferase) domain 1"/>
    <property type="match status" value="1"/>
</dbReference>
<evidence type="ECO:0000256" key="2">
    <source>
        <dbReference type="ARBA" id="ARBA00022741"/>
    </source>
</evidence>
<dbReference type="PROSITE" id="PS00107">
    <property type="entry name" value="PROTEIN_KINASE_ATP"/>
    <property type="match status" value="1"/>
</dbReference>
<keyword evidence="1" id="KW-0808">Transferase</keyword>
<keyword evidence="4 5" id="KW-0067">ATP-binding</keyword>
<dbReference type="InterPro" id="IPR011009">
    <property type="entry name" value="Kinase-like_dom_sf"/>
</dbReference>
<gene>
    <name evidence="7" type="ORF">NQZ67_03200</name>
</gene>
<evidence type="ECO:0000256" key="3">
    <source>
        <dbReference type="ARBA" id="ARBA00022777"/>
    </source>
</evidence>
<evidence type="ECO:0000313" key="8">
    <source>
        <dbReference type="Proteomes" id="UP001141950"/>
    </source>
</evidence>
<dbReference type="CDD" id="cd14014">
    <property type="entry name" value="STKc_PknB_like"/>
    <property type="match status" value="1"/>
</dbReference>
<organism evidence="7 8">
    <name type="scientific">Paenibacillus soyae</name>
    <dbReference type="NCBI Taxonomy" id="2969249"/>
    <lineage>
        <taxon>Bacteria</taxon>
        <taxon>Bacillati</taxon>
        <taxon>Bacillota</taxon>
        <taxon>Bacilli</taxon>
        <taxon>Bacillales</taxon>
        <taxon>Paenibacillaceae</taxon>
        <taxon>Paenibacillus</taxon>
    </lineage>
</organism>
<keyword evidence="2 5" id="KW-0547">Nucleotide-binding</keyword>
<evidence type="ECO:0000256" key="1">
    <source>
        <dbReference type="ARBA" id="ARBA00022679"/>
    </source>
</evidence>